<reference evidence="12 13" key="1">
    <citation type="submission" date="2021-06" db="EMBL/GenBank/DDBJ databases">
        <title>Candida outbreak in Lebanon.</title>
        <authorList>
            <person name="Finianos M."/>
        </authorList>
    </citation>
    <scope>NUCLEOTIDE SEQUENCE [LARGE SCALE GENOMIC DNA]</scope>
    <source>
        <strain evidence="12">CA3LBN</strain>
    </source>
</reference>
<evidence type="ECO:0000256" key="3">
    <source>
        <dbReference type="ARBA" id="ARBA00022448"/>
    </source>
</evidence>
<evidence type="ECO:0000256" key="7">
    <source>
        <dbReference type="ARBA" id="ARBA00023136"/>
    </source>
</evidence>
<accession>A0ABX8I7W1</accession>
<dbReference type="InterPro" id="IPR011990">
    <property type="entry name" value="TPR-like_helical_dom_sf"/>
</dbReference>
<evidence type="ECO:0008006" key="14">
    <source>
        <dbReference type="Google" id="ProtNLM"/>
    </source>
</evidence>
<feature type="transmembrane region" description="Helical" evidence="9">
    <location>
        <begin position="549"/>
        <end position="572"/>
    </location>
</feature>
<feature type="domain" description="Pre-rRNA-processing protein RIX1 N-terminal" evidence="10">
    <location>
        <begin position="653"/>
        <end position="817"/>
    </location>
</feature>
<feature type="coiled-coil region" evidence="8">
    <location>
        <begin position="98"/>
        <end position="125"/>
    </location>
</feature>
<evidence type="ECO:0000313" key="12">
    <source>
        <dbReference type="EMBL" id="QWU89204.1"/>
    </source>
</evidence>
<keyword evidence="4 9" id="KW-0812">Transmembrane</keyword>
<keyword evidence="3" id="KW-0813">Transport</keyword>
<feature type="transmembrane region" description="Helical" evidence="9">
    <location>
        <begin position="490"/>
        <end position="511"/>
    </location>
</feature>
<evidence type="ECO:0000256" key="9">
    <source>
        <dbReference type="SAM" id="Phobius"/>
    </source>
</evidence>
<keyword evidence="8" id="KW-0175">Coiled coil</keyword>
<evidence type="ECO:0000256" key="2">
    <source>
        <dbReference type="ARBA" id="ARBA00009904"/>
    </source>
</evidence>
<feature type="domain" description="Anaphase-promoting complex subunit 5" evidence="11">
    <location>
        <begin position="1230"/>
        <end position="1315"/>
    </location>
</feature>
<comment type="subcellular location">
    <subcellularLocation>
        <location evidence="1">Membrane</location>
        <topology evidence="1">Multi-pass membrane protein</topology>
    </subcellularLocation>
</comment>
<evidence type="ECO:0000256" key="6">
    <source>
        <dbReference type="ARBA" id="ARBA00023065"/>
    </source>
</evidence>
<dbReference type="Pfam" id="PF01496">
    <property type="entry name" value="V_ATPase_I"/>
    <property type="match status" value="2"/>
</dbReference>
<feature type="transmembrane region" description="Helical" evidence="9">
    <location>
        <begin position="396"/>
        <end position="420"/>
    </location>
</feature>
<sequence length="1716" mass="193964">MTAKEEAVFRSAKMALVEVYVPSEESRHILHEIGNLGSMQFKDLNSGVNEFQRAFVQELRTLDNIERQYTFLKSALDKKGISLNAHPYETNDVQVSDIDEYAQNAALLESRVHQLSNSADGLQEKKSELIQYRSAIKTVDNFFATGDSREVLPPSVVDESLNSGSKFVTGAIDREKIGILQQILWRALRGNMYFYTEEIAQLVFDPKRGCDVPKNVFIIFSHGLLIHHRILKIAESLDAKVFDINMGSDERSRQISHLDGELRDLNVVLKETDNALCSELIAVSRDLPKWWEVIAKEKRVYQVMNLCNYDISRKTLIAEGWVPEDEIQSLTAKVRSSSSSESVPTIVSILETSKTPPTYHRTNKFTSAFQSICDTYGIASYQEINPGLPTIITFPFMFAIMFGDLGHGFLMFLAASILVLKEEHISTLKRDEIFDMAFSGRYILLMMGAFSMYTGLMYNDIFSKSLTLFSSGWQWPSDYKEGELVTATQVGLLFMQSIFGYLSLCIVYKWSVDWIESQEQPPGLLNMLITMFLSPGTVVEPLYSHQSVVQLTLLSIALICVPWLVFVKPFYLKHKMSLKESRDSYEAIINEETDFTGQADDAMHTSLQGDESSVSHEDEEDEGFGDIMIHQVIHTIEFCLNCTSMLDFGDIASQLQNPSTPRRIVPVLRYISRESQKETVSSLEKNQLIHISKNLTRSSSGFDAWCGVNILGALSLDKNFCVQKGAEVLDLLCNTVGKNVTDRKLLRSCLRCIERVLGAFWLDPSHSRDLLTQRLPILIGLCSTALSKDPGVTSRILQSIIIHHPTISRPFINDLYKSTFGIIKAGPIDHLPFQNVLRLPPAIAMVEKEEPQKHWSAYLASILHEMVLTFSIFENFMNIGEMEYMRAMFENFSISERLELFPPLQIEASSSSSLMQIFERFHKLISILEVTLASPTSDSVQIPVGLIMKITEGILSVNVASCHFKAHFRGDKAKDDVLQNLLEVQISLLNVIRSLEARLKGFVVPYSHRLLELYEHQARCLRRYKSDHNVAHLDSTVLIEAAGALMCLVVDFHCSLKSCFSTKEPNGQNEQLDKITSWLHCSIAAINGPDDLYRWSRETVKKSTLSEHDTHEFCHRPTTRSPLGNFMRNISIMIRLLSFEEYDSLYSAFDNFIKNNHVPTIAEEKVRSHGSPKLFAERQTGVSKVLQSIGITTPSTFESALEKFAFATLSAIRSETNRRPHSSSYLASFHYLRYLEYLNDGDYHASFDALHQYFDYVVSEGSKEFYHFALIAKASLHVVFGEEQDALRTIEEAGNIAREHKDEVALTFVLTWLYKASDKWASLRSSKKTLKQRDSKLLELLVVKDLEQQSLLNANVLQLEYENILLCGASQKKCFQAMSKSLYCWLNCNSKSLGKVSRIASRHWLRSGYPTLAEVYLRVSEISLGREASQFNDETALSACEIFFWKGEDEKVLKLITSFSDPSSSSRKFNEELSIWKIIYMIKMQLKTGEFVTAKELLNLIDASSSSSAIKREVSRLNVQLLSSCDNKREALRLLQSWAKSSSSGQESPSDLISSYLIKSELLLQANLLGASFVLILEQMTRAAKHGLYCLNIELAVRLIHCFSACQDKMMLFEVSKALLPILHRSNNLNLISQIYLQIANLRINLPHATSEPFKLAVSGIEPSAEIPSNNVRISTNEESGKMEMLHQGKRAMKSGVKGLRKTRIPQGSITASTNL</sequence>
<dbReference type="Proteomes" id="UP000825434">
    <property type="component" value="Chromosome 4"/>
</dbReference>
<dbReference type="Pfam" id="PF12862">
    <property type="entry name" value="ANAPC5"/>
    <property type="match status" value="1"/>
</dbReference>
<keyword evidence="13" id="KW-1185">Reference proteome</keyword>
<dbReference type="InterPro" id="IPR002490">
    <property type="entry name" value="V-ATPase_116kDa_su"/>
</dbReference>
<comment type="similarity">
    <text evidence="2">Belongs to the V-ATPase 116 kDa subunit family.</text>
</comment>
<evidence type="ECO:0000259" key="10">
    <source>
        <dbReference type="Pfam" id="PF08167"/>
    </source>
</evidence>
<proteinExistence type="inferred from homology"/>
<dbReference type="InterPro" id="IPR026000">
    <property type="entry name" value="Apc5_dom"/>
</dbReference>
<dbReference type="Pfam" id="PF08167">
    <property type="entry name" value="RIX1"/>
    <property type="match status" value="1"/>
</dbReference>
<keyword evidence="5 9" id="KW-1133">Transmembrane helix</keyword>
<dbReference type="InterPro" id="IPR012583">
    <property type="entry name" value="RIX1_N"/>
</dbReference>
<evidence type="ECO:0000256" key="5">
    <source>
        <dbReference type="ARBA" id="ARBA00022989"/>
    </source>
</evidence>
<protein>
    <recommendedName>
        <fullName evidence="14">Anaphase-promoting complex subunit 5</fullName>
    </recommendedName>
</protein>
<evidence type="ECO:0000256" key="8">
    <source>
        <dbReference type="SAM" id="Coils"/>
    </source>
</evidence>
<evidence type="ECO:0000313" key="13">
    <source>
        <dbReference type="Proteomes" id="UP000825434"/>
    </source>
</evidence>
<keyword evidence="6" id="KW-0406">Ion transport</keyword>
<evidence type="ECO:0000256" key="1">
    <source>
        <dbReference type="ARBA" id="ARBA00004141"/>
    </source>
</evidence>
<dbReference type="SUPFAM" id="SSF48452">
    <property type="entry name" value="TPR-like"/>
    <property type="match status" value="1"/>
</dbReference>
<organism evidence="12 13">
    <name type="scientific">Candidozyma haemuli</name>
    <dbReference type="NCBI Taxonomy" id="45357"/>
    <lineage>
        <taxon>Eukaryota</taxon>
        <taxon>Fungi</taxon>
        <taxon>Dikarya</taxon>
        <taxon>Ascomycota</taxon>
        <taxon>Saccharomycotina</taxon>
        <taxon>Pichiomycetes</taxon>
        <taxon>Metschnikowiaceae</taxon>
        <taxon>Candidozyma</taxon>
    </lineage>
</organism>
<gene>
    <name evidence="12" type="ORF">CA3LBN_003527</name>
</gene>
<dbReference type="EMBL" id="CP076664">
    <property type="protein sequence ID" value="QWU89204.1"/>
    <property type="molecule type" value="Genomic_DNA"/>
</dbReference>
<evidence type="ECO:0000256" key="4">
    <source>
        <dbReference type="ARBA" id="ARBA00022692"/>
    </source>
</evidence>
<feature type="transmembrane region" description="Helical" evidence="9">
    <location>
        <begin position="441"/>
        <end position="458"/>
    </location>
</feature>
<dbReference type="PANTHER" id="PTHR11629">
    <property type="entry name" value="VACUOLAR PROTON ATPASES"/>
    <property type="match status" value="1"/>
</dbReference>
<evidence type="ECO:0000259" key="11">
    <source>
        <dbReference type="Pfam" id="PF12862"/>
    </source>
</evidence>
<keyword evidence="7 9" id="KW-0472">Membrane</keyword>
<dbReference type="PANTHER" id="PTHR11629:SF63">
    <property type="entry name" value="V-TYPE PROTON ATPASE SUBUNIT A"/>
    <property type="match status" value="1"/>
</dbReference>
<name>A0ABX8I7W1_9ASCO</name>